<evidence type="ECO:0000259" key="2">
    <source>
        <dbReference type="Pfam" id="PF07282"/>
    </source>
</evidence>
<comment type="caution">
    <text evidence="3">The sequence shown here is derived from an EMBL/GenBank/DDBJ whole genome shotgun (WGS) entry which is preliminary data.</text>
</comment>
<feature type="domain" description="Cas12f1-like TNB" evidence="2">
    <location>
        <begin position="146"/>
        <end position="187"/>
    </location>
</feature>
<gene>
    <name evidence="3" type="ORF">B9J98_01655</name>
</gene>
<dbReference type="GO" id="GO:0003677">
    <property type="term" value="F:DNA binding"/>
    <property type="evidence" value="ECO:0007669"/>
    <property type="project" value="UniProtKB-KW"/>
</dbReference>
<evidence type="ECO:0000313" key="4">
    <source>
        <dbReference type="Proteomes" id="UP000244066"/>
    </source>
</evidence>
<name>A0A2R7Y9B8_9ARCH</name>
<evidence type="ECO:0000256" key="1">
    <source>
        <dbReference type="ARBA" id="ARBA00023125"/>
    </source>
</evidence>
<dbReference type="InterPro" id="IPR010095">
    <property type="entry name" value="Cas12f1-like_TNB"/>
</dbReference>
<organism evidence="3 4">
    <name type="scientific">Candidatus Terraquivivens tikiterensis</name>
    <dbReference type="NCBI Taxonomy" id="1980982"/>
    <lineage>
        <taxon>Archaea</taxon>
        <taxon>Nitrososphaerota</taxon>
        <taxon>Candidatus Wolframiiraptoraceae</taxon>
        <taxon>Candidatus Terraquivivens</taxon>
    </lineage>
</organism>
<dbReference type="Proteomes" id="UP000244066">
    <property type="component" value="Unassembled WGS sequence"/>
</dbReference>
<dbReference type="EMBL" id="NDWU01000003">
    <property type="protein sequence ID" value="PUA34113.1"/>
    <property type="molecule type" value="Genomic_DNA"/>
</dbReference>
<sequence length="206" mass="23379">MSVLKEALLEDLSLRNLSIMDFKNTASIHACLLCRRDNHGHSQAFRIVEDFLVFPVKPRQFIRIQLHKRALEVLRNVKLGSITITPNTIHTAYSRMVGVNELKGWVAIDLTLPRLKGVGLLAEFGKIQEVSVRGKELKRRLSSWLFGKLLRMVNYKCFFFCVKVKPVSPKGSSSTCPTCGQNLKNTRVGRSIVKRKKGHGSLFKPY</sequence>
<dbReference type="AlphaFoldDB" id="A0A2R7Y9B8"/>
<keyword evidence="1" id="KW-0238">DNA-binding</keyword>
<evidence type="ECO:0000313" key="3">
    <source>
        <dbReference type="EMBL" id="PUA34113.1"/>
    </source>
</evidence>
<dbReference type="Pfam" id="PF07282">
    <property type="entry name" value="Cas12f1-like_TNB"/>
    <property type="match status" value="1"/>
</dbReference>
<protein>
    <recommendedName>
        <fullName evidence="2">Cas12f1-like TNB domain-containing protein</fullName>
    </recommendedName>
</protein>
<accession>A0A2R7Y9B8</accession>
<reference evidence="3 4" key="1">
    <citation type="submission" date="2017-04" db="EMBL/GenBank/DDBJ databases">
        <title>Draft Aigarchaeota genome from a New Zealand hot spring.</title>
        <authorList>
            <person name="Reysenbach A.-L."/>
            <person name="Donaho J.A."/>
            <person name="Gerhart J."/>
            <person name="Kelley J.F."/>
            <person name="Kouba K."/>
            <person name="Podar M."/>
            <person name="Stott M."/>
        </authorList>
    </citation>
    <scope>NUCLEOTIDE SEQUENCE [LARGE SCALE GENOMIC DNA]</scope>
    <source>
        <strain evidence="3">NZ13_MG1</strain>
    </source>
</reference>
<proteinExistence type="predicted"/>